<dbReference type="STRING" id="1387277.SAMN06295998_102335"/>
<dbReference type="EMBL" id="FWYD01000002">
    <property type="protein sequence ID" value="SMC54849.1"/>
    <property type="molecule type" value="Genomic_DNA"/>
</dbReference>
<evidence type="ECO:0000313" key="3">
    <source>
        <dbReference type="Proteomes" id="UP000192330"/>
    </source>
</evidence>
<reference evidence="2 3" key="1">
    <citation type="submission" date="2017-04" db="EMBL/GenBank/DDBJ databases">
        <authorList>
            <person name="Afonso C.L."/>
            <person name="Miller P.J."/>
            <person name="Scott M.A."/>
            <person name="Spackman E."/>
            <person name="Goraichik I."/>
            <person name="Dimitrov K.M."/>
            <person name="Suarez D.L."/>
            <person name="Swayne D.E."/>
        </authorList>
    </citation>
    <scope>NUCLEOTIDE SEQUENCE [LARGE SCALE GENOMIC DNA]</scope>
    <source>
        <strain evidence="2 3">CGMCC 1.12644</strain>
    </source>
</reference>
<organism evidence="2 3">
    <name type="scientific">Primorskyibacter flagellatus</name>
    <dbReference type="NCBI Taxonomy" id="1387277"/>
    <lineage>
        <taxon>Bacteria</taxon>
        <taxon>Pseudomonadati</taxon>
        <taxon>Pseudomonadota</taxon>
        <taxon>Alphaproteobacteria</taxon>
        <taxon>Rhodobacterales</taxon>
        <taxon>Roseobacteraceae</taxon>
        <taxon>Primorskyibacter</taxon>
    </lineage>
</organism>
<proteinExistence type="predicted"/>
<keyword evidence="1" id="KW-0472">Membrane</keyword>
<keyword evidence="1" id="KW-0812">Transmembrane</keyword>
<gene>
    <name evidence="2" type="ORF">SAMN06295998_102335</name>
</gene>
<evidence type="ECO:0000256" key="1">
    <source>
        <dbReference type="SAM" id="Phobius"/>
    </source>
</evidence>
<name>A0A1W2A293_9RHOB</name>
<evidence type="ECO:0000313" key="2">
    <source>
        <dbReference type="EMBL" id="SMC54849.1"/>
    </source>
</evidence>
<dbReference type="Proteomes" id="UP000192330">
    <property type="component" value="Unassembled WGS sequence"/>
</dbReference>
<sequence>MPMSSNHALFAVFTMLVVLSTMWRRRRLRRAVRDLPTRMQRLLGPEPLFSPPPDDDLPDGLRSYAALHKRTRLINYACWAIAALYAALIVFLLLKGTPT</sequence>
<protein>
    <submittedName>
        <fullName evidence="2">Uncharacterized protein</fullName>
    </submittedName>
</protein>
<dbReference type="RefSeq" id="WP_084350722.1">
    <property type="nucleotide sequence ID" value="NZ_FWYD01000002.1"/>
</dbReference>
<feature type="transmembrane region" description="Helical" evidence="1">
    <location>
        <begin position="73"/>
        <end position="94"/>
    </location>
</feature>
<feature type="transmembrane region" description="Helical" evidence="1">
    <location>
        <begin position="6"/>
        <end position="23"/>
    </location>
</feature>
<dbReference type="AlphaFoldDB" id="A0A1W2A293"/>
<keyword evidence="3" id="KW-1185">Reference proteome</keyword>
<accession>A0A1W2A293</accession>
<keyword evidence="1" id="KW-1133">Transmembrane helix</keyword>